<evidence type="ECO:0000259" key="1">
    <source>
        <dbReference type="Pfam" id="PF13274"/>
    </source>
</evidence>
<organism evidence="2 3">
    <name type="scientific">Bacillus thermotolerans</name>
    <name type="common">Quasibacillus thermotolerans</name>
    <dbReference type="NCBI Taxonomy" id="1221996"/>
    <lineage>
        <taxon>Bacteria</taxon>
        <taxon>Bacillati</taxon>
        <taxon>Bacillota</taxon>
        <taxon>Bacilli</taxon>
        <taxon>Bacillales</taxon>
        <taxon>Bacillaceae</taxon>
        <taxon>Bacillus</taxon>
    </lineage>
</organism>
<keyword evidence="3" id="KW-1185">Reference proteome</keyword>
<accession>A0A0F5HMA9</accession>
<reference evidence="2" key="1">
    <citation type="submission" date="2015-02" db="EMBL/GenBank/DDBJ databases">
        <title>Genome Assembly of Bacillaceae bacterium MTCC 8252.</title>
        <authorList>
            <person name="Verma A."/>
            <person name="Khatri I."/>
            <person name="Mual P."/>
            <person name="Subramanian S."/>
            <person name="Krishnamurthi S."/>
        </authorList>
    </citation>
    <scope>NUCLEOTIDE SEQUENCE [LARGE SCALE GENOMIC DNA]</scope>
    <source>
        <strain evidence="2">MTCC 8252</strain>
    </source>
</reference>
<name>A0A0F5HMA9_BACTR</name>
<dbReference type="InterPro" id="IPR025272">
    <property type="entry name" value="SocA_Panacea"/>
</dbReference>
<sequence length="334" mass="39103">MLPFCGTCEDIVDFEEKFINKRKIIKGREINYTAKEAHCTECGSLLFVPKVHDYNLKRINDAYREAEGLITVEEIEKAINMYNIGKRPLSLILGWGEGTVTRYLNGDMPTKQYSQTLKRILEDLNVMEELLEENKHKVTGSAYSNCKEAIQELKRKKSNGFVGDQKKIDNVIQYLLLKCEEITPLALQKLLYYSQAFSYAINKEFLFDDDCEAWVHGPVYRNIYEKYKNYGYNPIEEELDHYNFELLTNEERELLDSIVNNFGCYSGKILEEMTHIEAPWKEARKGFSDNEPSNQTISKDTIKKYFNDIKNKYQMVNVADIRDYSEDIFQKTHL</sequence>
<dbReference type="OrthoDB" id="3213544at2"/>
<proteinExistence type="predicted"/>
<evidence type="ECO:0000313" key="3">
    <source>
        <dbReference type="Proteomes" id="UP000031563"/>
    </source>
</evidence>
<dbReference type="EMBL" id="JWIR02000089">
    <property type="protein sequence ID" value="KKB34160.1"/>
    <property type="molecule type" value="Genomic_DNA"/>
</dbReference>
<dbReference type="Proteomes" id="UP000031563">
    <property type="component" value="Unassembled WGS sequence"/>
</dbReference>
<dbReference type="Pfam" id="PF13274">
    <property type="entry name" value="SocA_Panacea"/>
    <property type="match status" value="1"/>
</dbReference>
<comment type="caution">
    <text evidence="2">The sequence shown here is derived from an EMBL/GenBank/DDBJ whole genome shotgun (WGS) entry which is preliminary data.</text>
</comment>
<dbReference type="AlphaFoldDB" id="A0A0F5HMA9"/>
<feature type="domain" description="Antitoxin SocA-like Panacea" evidence="1">
    <location>
        <begin position="187"/>
        <end position="281"/>
    </location>
</feature>
<gene>
    <name evidence="2" type="ORF">QY95_04046</name>
</gene>
<protein>
    <submittedName>
        <fullName evidence="2">Prophage ps3 protein 01</fullName>
    </submittedName>
</protein>
<dbReference type="RefSeq" id="WP_040048101.1">
    <property type="nucleotide sequence ID" value="NZ_JWIR02000089.1"/>
</dbReference>
<evidence type="ECO:0000313" key="2">
    <source>
        <dbReference type="EMBL" id="KKB34160.1"/>
    </source>
</evidence>